<accession>A0AAV7RYB3</accession>
<reference evidence="2" key="1">
    <citation type="journal article" date="2022" name="bioRxiv">
        <title>Sequencing and chromosome-scale assembly of the giantPleurodeles waltlgenome.</title>
        <authorList>
            <person name="Brown T."/>
            <person name="Elewa A."/>
            <person name="Iarovenko S."/>
            <person name="Subramanian E."/>
            <person name="Araus A.J."/>
            <person name="Petzold A."/>
            <person name="Susuki M."/>
            <person name="Suzuki K.-i.T."/>
            <person name="Hayashi T."/>
            <person name="Toyoda A."/>
            <person name="Oliveira C."/>
            <person name="Osipova E."/>
            <person name="Leigh N.D."/>
            <person name="Simon A."/>
            <person name="Yun M.H."/>
        </authorList>
    </citation>
    <scope>NUCLEOTIDE SEQUENCE</scope>
    <source>
        <strain evidence="2">20211129_DDA</strain>
        <tissue evidence="2">Liver</tissue>
    </source>
</reference>
<protein>
    <submittedName>
        <fullName evidence="2">Uncharacterized protein</fullName>
    </submittedName>
</protein>
<dbReference type="Proteomes" id="UP001066276">
    <property type="component" value="Chromosome 5"/>
</dbReference>
<sequence length="65" mass="7229">RCDTLHLAIPSDTNTRFNNQVNMRTRSEVQSRSKNRGSITTNVNKDGSGIATDWTDGSDQTKAFL</sequence>
<feature type="region of interest" description="Disordered" evidence="1">
    <location>
        <begin position="24"/>
        <end position="65"/>
    </location>
</feature>
<evidence type="ECO:0000256" key="1">
    <source>
        <dbReference type="SAM" id="MobiDB-lite"/>
    </source>
</evidence>
<gene>
    <name evidence="2" type="ORF">NDU88_008923</name>
</gene>
<evidence type="ECO:0000313" key="2">
    <source>
        <dbReference type="EMBL" id="KAJ1156199.1"/>
    </source>
</evidence>
<feature type="compositionally biased region" description="Polar residues" evidence="1">
    <location>
        <begin position="32"/>
        <end position="45"/>
    </location>
</feature>
<dbReference type="AlphaFoldDB" id="A0AAV7RYB3"/>
<feature type="non-terminal residue" evidence="2">
    <location>
        <position position="1"/>
    </location>
</feature>
<feature type="compositionally biased region" description="Polar residues" evidence="1">
    <location>
        <begin position="55"/>
        <end position="65"/>
    </location>
</feature>
<comment type="caution">
    <text evidence="2">The sequence shown here is derived from an EMBL/GenBank/DDBJ whole genome shotgun (WGS) entry which is preliminary data.</text>
</comment>
<dbReference type="EMBL" id="JANPWB010000009">
    <property type="protein sequence ID" value="KAJ1156199.1"/>
    <property type="molecule type" value="Genomic_DNA"/>
</dbReference>
<feature type="non-terminal residue" evidence="2">
    <location>
        <position position="65"/>
    </location>
</feature>
<proteinExistence type="predicted"/>
<keyword evidence="3" id="KW-1185">Reference proteome</keyword>
<name>A0AAV7RYB3_PLEWA</name>
<organism evidence="2 3">
    <name type="scientific">Pleurodeles waltl</name>
    <name type="common">Iberian ribbed newt</name>
    <dbReference type="NCBI Taxonomy" id="8319"/>
    <lineage>
        <taxon>Eukaryota</taxon>
        <taxon>Metazoa</taxon>
        <taxon>Chordata</taxon>
        <taxon>Craniata</taxon>
        <taxon>Vertebrata</taxon>
        <taxon>Euteleostomi</taxon>
        <taxon>Amphibia</taxon>
        <taxon>Batrachia</taxon>
        <taxon>Caudata</taxon>
        <taxon>Salamandroidea</taxon>
        <taxon>Salamandridae</taxon>
        <taxon>Pleurodelinae</taxon>
        <taxon>Pleurodeles</taxon>
    </lineage>
</organism>
<evidence type="ECO:0000313" key="3">
    <source>
        <dbReference type="Proteomes" id="UP001066276"/>
    </source>
</evidence>